<accession>A0ACC2CX46</accession>
<evidence type="ECO:0000313" key="2">
    <source>
        <dbReference type="Proteomes" id="UP001162992"/>
    </source>
</evidence>
<dbReference type="Proteomes" id="UP001162992">
    <property type="component" value="Chromosome 8"/>
</dbReference>
<gene>
    <name evidence="1" type="ORF">O6H91_08G045100</name>
</gene>
<reference evidence="2" key="1">
    <citation type="journal article" date="2024" name="Proc. Natl. Acad. Sci. U.S.A.">
        <title>Extraordinary preservation of gene collinearity over three hundred million years revealed in homosporous lycophytes.</title>
        <authorList>
            <person name="Li C."/>
            <person name="Wickell D."/>
            <person name="Kuo L.Y."/>
            <person name="Chen X."/>
            <person name="Nie B."/>
            <person name="Liao X."/>
            <person name="Peng D."/>
            <person name="Ji J."/>
            <person name="Jenkins J."/>
            <person name="Williams M."/>
            <person name="Shu S."/>
            <person name="Plott C."/>
            <person name="Barry K."/>
            <person name="Rajasekar S."/>
            <person name="Grimwood J."/>
            <person name="Han X."/>
            <person name="Sun S."/>
            <person name="Hou Z."/>
            <person name="He W."/>
            <person name="Dai G."/>
            <person name="Sun C."/>
            <person name="Schmutz J."/>
            <person name="Leebens-Mack J.H."/>
            <person name="Li F.W."/>
            <person name="Wang L."/>
        </authorList>
    </citation>
    <scope>NUCLEOTIDE SEQUENCE [LARGE SCALE GENOMIC DNA]</scope>
    <source>
        <strain evidence="2">cv. PW_Plant_1</strain>
    </source>
</reference>
<dbReference type="EMBL" id="CM055099">
    <property type="protein sequence ID" value="KAJ7546571.1"/>
    <property type="molecule type" value="Genomic_DNA"/>
</dbReference>
<organism evidence="1 2">
    <name type="scientific">Diphasiastrum complanatum</name>
    <name type="common">Issler's clubmoss</name>
    <name type="synonym">Lycopodium complanatum</name>
    <dbReference type="NCBI Taxonomy" id="34168"/>
    <lineage>
        <taxon>Eukaryota</taxon>
        <taxon>Viridiplantae</taxon>
        <taxon>Streptophyta</taxon>
        <taxon>Embryophyta</taxon>
        <taxon>Tracheophyta</taxon>
        <taxon>Lycopodiopsida</taxon>
        <taxon>Lycopodiales</taxon>
        <taxon>Lycopodiaceae</taxon>
        <taxon>Lycopodioideae</taxon>
        <taxon>Diphasiastrum</taxon>
    </lineage>
</organism>
<evidence type="ECO:0000313" key="1">
    <source>
        <dbReference type="EMBL" id="KAJ7546571.1"/>
    </source>
</evidence>
<protein>
    <submittedName>
        <fullName evidence="1">Uncharacterized protein</fullName>
    </submittedName>
</protein>
<comment type="caution">
    <text evidence="1">The sequence shown here is derived from an EMBL/GenBank/DDBJ whole genome shotgun (WGS) entry which is preliminary data.</text>
</comment>
<sequence>MVTTHFDPNIYVLCFDDMFALIALYVDDLIITENNQEMIDMIKKDLMEQFEMTDLSLMHYCLGVEVWQKGHEVGLTQVKYVKELLHRFRLQDCKPVNTPIEPSKKLSKLDESQSFDATLYIQLVGSLIYLTTTRPDICYVVGIVSQFMAAPTKTHWKTAKRILRHVKGTSEYGLIYKKHDGLPELCGYVDADWGGDYDDRRSTTGYVFQFCGSCFSWSSKKQSTISLSTTEAEYKAMCSAAQEAIWLRQILEEIGMRQKNPTTLHSDSQSGIQLAKNPVFHARTKHIEIQYHFIRVGLLSREIHVVHCSTEEQLADIFTKPLVHLQNQRLISCFVQFVQELP</sequence>
<keyword evidence="2" id="KW-1185">Reference proteome</keyword>
<name>A0ACC2CX46_DIPCM</name>
<proteinExistence type="predicted"/>